<keyword evidence="2" id="KW-1185">Reference proteome</keyword>
<proteinExistence type="predicted"/>
<evidence type="ECO:0000313" key="1">
    <source>
        <dbReference type="EMBL" id="AFV73528.1"/>
    </source>
</evidence>
<sequence>MKTNTLAFFTFFFTPPL</sequence>
<organism evidence="1 2">
    <name type="scientific">Shewanella oneidensis (strain ATCC 700550 / JCM 31522 / CIP 106686 / LMG 19005 / NCIMB 14063 / MR-1)</name>
    <dbReference type="NCBI Taxonomy" id="211586"/>
    <lineage>
        <taxon>Bacteria</taxon>
        <taxon>Pseudomonadati</taxon>
        <taxon>Pseudomonadota</taxon>
        <taxon>Gammaproteobacteria</taxon>
        <taxon>Alteromonadales</taxon>
        <taxon>Shewanellaceae</taxon>
        <taxon>Shewanella</taxon>
    </lineage>
</organism>
<reference evidence="1 2" key="2">
    <citation type="journal article" date="2005" name="Proteomics">
        <title>Global detection and characterization of hypothetical proteins in Shewanella oneidensis MR-1 using LC-MS based proteomics.</title>
        <authorList>
            <person name="Elias D.A."/>
            <person name="Monroe M.E."/>
            <person name="Marshall M.J."/>
            <person name="Romine M.F."/>
            <person name="Belieav A.S."/>
            <person name="Fredrickson J.K."/>
            <person name="Anderson G.A."/>
            <person name="Smith R.D."/>
            <person name="Lipton M.S."/>
        </authorList>
    </citation>
    <scope>NUCLEOTIDE SEQUENCE [LARGE SCALE GENOMIC DNA]</scope>
    <source>
        <strain evidence="2">ATCC 700550 / JCM 31522 / CIP 106686 / LMG 19005 / NCIMB 14063 / MR-1</strain>
    </source>
</reference>
<dbReference type="STRING" id="211586.SO_4772"/>
<dbReference type="KEGG" id="son:SO_4772"/>
<accession>K4PSE5</accession>
<dbReference type="AlphaFoldDB" id="K4PSE5"/>
<reference evidence="1 2" key="3">
    <citation type="journal article" date="2008" name="Appl. Environ. Microbiol.">
        <title>Identification of mobile elements and pseudogenes in the Shewanella oneidensis MR-1 genome.</title>
        <authorList>
            <person name="Romine M.F."/>
            <person name="Carlson T.S."/>
            <person name="Norbeck A.D."/>
            <person name="McCue L.A."/>
            <person name="Lipton M.S."/>
        </authorList>
    </citation>
    <scope>NUCLEOTIDE SEQUENCE [LARGE SCALE GENOMIC DNA]</scope>
    <source>
        <strain evidence="2">ATCC 700550 / JCM 31522 / CIP 106686 / LMG 19005 / NCIMB 14063 / MR-1</strain>
    </source>
</reference>
<dbReference type="HOGENOM" id="CLU_222326_0_0_6"/>
<protein>
    <submittedName>
        <fullName evidence="1">PheA operon attenuation leader peptide PheL</fullName>
    </submittedName>
</protein>
<evidence type="ECO:0000313" key="2">
    <source>
        <dbReference type="Proteomes" id="UP000008186"/>
    </source>
</evidence>
<dbReference type="EMBL" id="AE014299">
    <property type="protein sequence ID" value="AFV73528.1"/>
    <property type="molecule type" value="Genomic_DNA"/>
</dbReference>
<reference evidence="1 2" key="1">
    <citation type="journal article" date="2002" name="Nat. Biotechnol.">
        <title>Genome sequence of the dissimilatory metal ion-reducing bacterium Shewanella oneidensis.</title>
        <authorList>
            <person name="Heidelberg J.F."/>
            <person name="Paulsen I.T."/>
            <person name="Nelson K.E."/>
            <person name="Gaidos E.J."/>
            <person name="Nelson W.C."/>
            <person name="Read T.D."/>
            <person name="Eisen J.A."/>
            <person name="Seshadri R."/>
            <person name="Ward N."/>
            <person name="Methe B."/>
            <person name="Clayton R.A."/>
            <person name="Meyer T."/>
            <person name="Tsapin A."/>
            <person name="Scott J."/>
            <person name="Beanan M."/>
            <person name="Brinkac L."/>
            <person name="Daugherty S."/>
            <person name="DeBoy R.T."/>
            <person name="Dodson R.J."/>
            <person name="Durkin A.S."/>
            <person name="Haft D.H."/>
            <person name="Kolonay J.F."/>
            <person name="Madupu R."/>
            <person name="Peterson J.D."/>
            <person name="Umayam L.A."/>
            <person name="White O."/>
            <person name="Wolf A.M."/>
            <person name="Vamathevan J."/>
            <person name="Weidman J."/>
            <person name="Impraim M."/>
            <person name="Lee K."/>
            <person name="Berry K."/>
            <person name="Lee C."/>
            <person name="Mueller J."/>
            <person name="Khouri H."/>
            <person name="Gill J."/>
            <person name="Utterback T.R."/>
            <person name="McDonald L.A."/>
            <person name="Feldblyum T.V."/>
            <person name="Smith H.O."/>
            <person name="Venter J.C."/>
            <person name="Nealson K.H."/>
            <person name="Fraser C.M."/>
        </authorList>
    </citation>
    <scope>NUCLEOTIDE SEQUENCE [LARGE SCALE GENOMIC DNA]</scope>
    <source>
        <strain evidence="2">ATCC 700550 / JCM 31522 / CIP 106686 / LMG 19005 / NCIMB 14063 / MR-1</strain>
    </source>
</reference>
<dbReference type="Proteomes" id="UP000008186">
    <property type="component" value="Chromosome"/>
</dbReference>
<name>K4PSE5_SHEON</name>
<reference evidence="1 2" key="4">
    <citation type="journal article" date="2011" name="BMC Genomics">
        <title>Genome-wide protein localization prediction strategies for gram negative bacteria.</title>
        <authorList>
            <person name="Romine M.F."/>
        </authorList>
    </citation>
    <scope>NUCLEOTIDE SEQUENCE [LARGE SCALE GENOMIC DNA]</scope>
    <source>
        <strain evidence="2">ATCC 700550 / JCM 31522 / CIP 106686 / LMG 19005 / NCIMB 14063 / MR-1</strain>
    </source>
</reference>
<gene>
    <name evidence="1" type="primary">pheL</name>
    <name evidence="1" type="ordered locus">SO_4772</name>
</gene>